<dbReference type="EMBL" id="CAWUHC010000093">
    <property type="protein sequence ID" value="CAK7231190.1"/>
    <property type="molecule type" value="Genomic_DNA"/>
</dbReference>
<dbReference type="InterPro" id="IPR011041">
    <property type="entry name" value="Quinoprot_gluc/sorb_DH_b-prop"/>
</dbReference>
<feature type="domain" description="Pyrroloquinoline quinone-dependent pyranose dehydrogenase beta-propeller" evidence="1">
    <location>
        <begin position="4"/>
        <end position="334"/>
    </location>
</feature>
<organism evidence="2 3">
    <name type="scientific">Sporothrix bragantina</name>
    <dbReference type="NCBI Taxonomy" id="671064"/>
    <lineage>
        <taxon>Eukaryota</taxon>
        <taxon>Fungi</taxon>
        <taxon>Dikarya</taxon>
        <taxon>Ascomycota</taxon>
        <taxon>Pezizomycotina</taxon>
        <taxon>Sordariomycetes</taxon>
        <taxon>Sordariomycetidae</taxon>
        <taxon>Ophiostomatales</taxon>
        <taxon>Ophiostomataceae</taxon>
        <taxon>Sporothrix</taxon>
    </lineage>
</organism>
<accession>A0ABP0CGL2</accession>
<reference evidence="2 3" key="1">
    <citation type="submission" date="2024-01" db="EMBL/GenBank/DDBJ databases">
        <authorList>
            <person name="Allen C."/>
            <person name="Tagirdzhanova G."/>
        </authorList>
    </citation>
    <scope>NUCLEOTIDE SEQUENCE [LARGE SCALE GENOMIC DNA]</scope>
</reference>
<evidence type="ECO:0000313" key="2">
    <source>
        <dbReference type="EMBL" id="CAK7231190.1"/>
    </source>
</evidence>
<gene>
    <name evidence="2" type="ORF">SBRCBS47491_007847</name>
</gene>
<comment type="caution">
    <text evidence="2">The sequence shown here is derived from an EMBL/GenBank/DDBJ whole genome shotgun (WGS) entry which is preliminary data.</text>
</comment>
<dbReference type="InterPro" id="IPR054539">
    <property type="entry name" value="Beta-prop_PDH"/>
</dbReference>
<evidence type="ECO:0000313" key="3">
    <source>
        <dbReference type="Proteomes" id="UP001642406"/>
    </source>
</evidence>
<name>A0ABP0CGL2_9PEZI</name>
<evidence type="ECO:0000259" key="1">
    <source>
        <dbReference type="Pfam" id="PF22807"/>
    </source>
</evidence>
<dbReference type="Gene3D" id="2.120.10.30">
    <property type="entry name" value="TolB, C-terminal domain"/>
    <property type="match status" value="1"/>
</dbReference>
<dbReference type="InterPro" id="IPR011042">
    <property type="entry name" value="6-blade_b-propeller_TolB-like"/>
</dbReference>
<sequence length="343" mass="36842">MASTKVNHGIALSSETGKLYASSSNDVFAWAYNGIEGAVRGSPQTIVTGMVNNDHVTRTLLFSKDPDAGKTTLLVARGSNENLDLNTTDISVGRSQIRAFDVGSNATSQFPYDYATNGTVIGWGLRNSVGLAEEPTTNALYSVENSSDDLEREGVDIHNDNPGEELNFHGRISDRTSSTRIGANFGYPTCFALWNSTNFPSLGSLIVGDQFVIDSSKNNSECSVNHIQPRLTFHAHMAPLDMIFTPNGSTAYISFHGSWDRAIPVGHKVSQVAFYGGQPMALSNSTTAAEDIMWNADMSICPEGCFRPVGLALDSKGRIFVASDSTGEIYVLQKTAATGDDES</sequence>
<keyword evidence="3" id="KW-1185">Reference proteome</keyword>
<proteinExistence type="predicted"/>
<protein>
    <recommendedName>
        <fullName evidence="1">Pyrroloquinoline quinone-dependent pyranose dehydrogenase beta-propeller domain-containing protein</fullName>
    </recommendedName>
</protein>
<dbReference type="Pfam" id="PF22807">
    <property type="entry name" value="TrAA12"/>
    <property type="match status" value="1"/>
</dbReference>
<dbReference type="SUPFAM" id="SSF50952">
    <property type="entry name" value="Soluble quinoprotein glucose dehydrogenase"/>
    <property type="match status" value="1"/>
</dbReference>
<dbReference type="Proteomes" id="UP001642406">
    <property type="component" value="Unassembled WGS sequence"/>
</dbReference>